<keyword evidence="1" id="KW-0812">Transmembrane</keyword>
<evidence type="ECO:0000256" key="1">
    <source>
        <dbReference type="SAM" id="Phobius"/>
    </source>
</evidence>
<evidence type="ECO:0000313" key="2">
    <source>
        <dbReference type="EMBL" id="APT48084.1"/>
    </source>
</evidence>
<organism evidence="2 3">
    <name type="scientific">Bacillus safensis</name>
    <dbReference type="NCBI Taxonomy" id="561879"/>
    <lineage>
        <taxon>Bacteria</taxon>
        <taxon>Bacillati</taxon>
        <taxon>Bacillota</taxon>
        <taxon>Bacilli</taxon>
        <taxon>Bacillales</taxon>
        <taxon>Bacillaceae</taxon>
        <taxon>Bacillus</taxon>
    </lineage>
</organism>
<protein>
    <submittedName>
        <fullName evidence="2">Uncharacterized protein</fullName>
    </submittedName>
</protein>
<keyword evidence="1" id="KW-1133">Transmembrane helix</keyword>
<accession>A0A1L6ZNJ5</accession>
<sequence length="68" mass="7893">MKKTNWFLNVFITALISFIIQSGLSNLGVINMSNIWADLVSWIIIFFVVFIGVEASFRTINKMRHRTE</sequence>
<proteinExistence type="predicted"/>
<dbReference type="AlphaFoldDB" id="A0A1L6ZNJ5"/>
<gene>
    <name evidence="2" type="ORF">BSA145_20760</name>
</gene>
<evidence type="ECO:0000313" key="3">
    <source>
        <dbReference type="Proteomes" id="UP000185426"/>
    </source>
</evidence>
<dbReference type="Proteomes" id="UP000185426">
    <property type="component" value="Chromosome"/>
</dbReference>
<feature type="transmembrane region" description="Helical" evidence="1">
    <location>
        <begin position="39"/>
        <end position="57"/>
    </location>
</feature>
<reference evidence="2 3" key="1">
    <citation type="submission" date="2016-05" db="EMBL/GenBank/DDBJ databases">
        <title>Complete Genome and Methylome Analysis of Psychrotrophic Bacterial Isolates from Antarctic Lake Untersee.</title>
        <authorList>
            <person name="Fomenkov A."/>
            <person name="Akimov V.N."/>
            <person name="Vasilyeva L.V."/>
            <person name="Andersen D."/>
            <person name="Vincze T."/>
            <person name="Roberts R.J."/>
        </authorList>
    </citation>
    <scope>NUCLEOTIDE SEQUENCE [LARGE SCALE GENOMIC DNA]</scope>
    <source>
        <strain evidence="2 3">U14-5</strain>
    </source>
</reference>
<dbReference type="EMBL" id="CP015607">
    <property type="protein sequence ID" value="APT48084.1"/>
    <property type="molecule type" value="Genomic_DNA"/>
</dbReference>
<keyword evidence="1" id="KW-0472">Membrane</keyword>
<name>A0A1L6ZNJ5_BACIA</name>
<feature type="transmembrane region" description="Helical" evidence="1">
    <location>
        <begin position="7"/>
        <end position="27"/>
    </location>
</feature>